<dbReference type="AlphaFoldDB" id="A0A5R8WN65"/>
<evidence type="ECO:0000313" key="1">
    <source>
        <dbReference type="EMBL" id="TLM91188.1"/>
    </source>
</evidence>
<gene>
    <name evidence="1" type="ORF">FDY95_16475</name>
</gene>
<dbReference type="Proteomes" id="UP000305517">
    <property type="component" value="Unassembled WGS sequence"/>
</dbReference>
<evidence type="ECO:0000313" key="2">
    <source>
        <dbReference type="Proteomes" id="UP000305517"/>
    </source>
</evidence>
<dbReference type="OrthoDB" id="1036397at2"/>
<comment type="caution">
    <text evidence="1">The sequence shown here is derived from an EMBL/GenBank/DDBJ whole genome shotgun (WGS) entry which is preliminary data.</text>
</comment>
<evidence type="ECO:0008006" key="3">
    <source>
        <dbReference type="Google" id="ProtNLM"/>
    </source>
</evidence>
<protein>
    <recommendedName>
        <fullName evidence="3">Heavy-metal-associated domain-containing protein</fullName>
    </recommendedName>
</protein>
<organism evidence="1 2">
    <name type="scientific">Hymenobacter jeollabukensis</name>
    <dbReference type="NCBI Taxonomy" id="2025313"/>
    <lineage>
        <taxon>Bacteria</taxon>
        <taxon>Pseudomonadati</taxon>
        <taxon>Bacteroidota</taxon>
        <taxon>Cytophagia</taxon>
        <taxon>Cytophagales</taxon>
        <taxon>Hymenobacteraceae</taxon>
        <taxon>Hymenobacter</taxon>
    </lineage>
</organism>
<dbReference type="RefSeq" id="WP_138079430.1">
    <property type="nucleotide sequence ID" value="NZ_VAJM01000008.1"/>
</dbReference>
<sequence length="77" mass="8515">MLLPDLEIFRTSLTCPVAAAALRERLLRGLPDGARVSFDLDDCDRVLRVHTPGRPLDVARVVATLRESGYLCEPLPD</sequence>
<proteinExistence type="predicted"/>
<name>A0A5R8WN65_9BACT</name>
<accession>A0A5R8WN65</accession>
<keyword evidence="2" id="KW-1185">Reference proteome</keyword>
<reference evidence="1 2" key="1">
    <citation type="submission" date="2019-05" db="EMBL/GenBank/DDBJ databases">
        <title>Hymenobacter edaphi sp. nov., isolated from abandoned arsenic-contaminated farmland soil.</title>
        <authorList>
            <person name="Nie L."/>
        </authorList>
    </citation>
    <scope>NUCLEOTIDE SEQUENCE [LARGE SCALE GENOMIC DNA]</scope>
    <source>
        <strain evidence="1 2">1-3-3-8</strain>
    </source>
</reference>
<dbReference type="EMBL" id="VAJM01000008">
    <property type="protein sequence ID" value="TLM91188.1"/>
    <property type="molecule type" value="Genomic_DNA"/>
</dbReference>